<dbReference type="InterPro" id="IPR007493">
    <property type="entry name" value="DUF538"/>
</dbReference>
<sequence>MASKLVEEHRSGADVHTGHELCERKAREFLAELGLPDGLLPLPSLQEVGYNRAAGFVWLRQTQSGGVTHTFDSIGKQVWYAAEVTAFVEKGRMHGLTGVKSKELLIWVTISEIVVSPSGSKIVFRTPAGLGRAFPITAFQLNPAPEAEKKATEEETAAAAATTN</sequence>
<dbReference type="PANTHER" id="PTHR31676">
    <property type="entry name" value="T31J12.3 PROTEIN-RELATED"/>
    <property type="match status" value="1"/>
</dbReference>
<reference evidence="1" key="2">
    <citation type="submission" date="2021-02" db="EMBL/GenBank/DDBJ databases">
        <authorList>
            <person name="Kimball J.A."/>
            <person name="Haas M.W."/>
            <person name="Macchietto M."/>
            <person name="Kono T."/>
            <person name="Duquette J."/>
            <person name="Shao M."/>
        </authorList>
    </citation>
    <scope>NUCLEOTIDE SEQUENCE</scope>
    <source>
        <tissue evidence="1">Fresh leaf tissue</tissue>
    </source>
</reference>
<dbReference type="Pfam" id="PF04398">
    <property type="entry name" value="DUF538"/>
    <property type="match status" value="1"/>
</dbReference>
<evidence type="ECO:0000313" key="2">
    <source>
        <dbReference type="Proteomes" id="UP000729402"/>
    </source>
</evidence>
<dbReference type="Proteomes" id="UP000729402">
    <property type="component" value="Unassembled WGS sequence"/>
</dbReference>
<protein>
    <submittedName>
        <fullName evidence="1">Uncharacterized protein</fullName>
    </submittedName>
</protein>
<comment type="caution">
    <text evidence="1">The sequence shown here is derived from an EMBL/GenBank/DDBJ whole genome shotgun (WGS) entry which is preliminary data.</text>
</comment>
<dbReference type="PANTHER" id="PTHR31676:SF24">
    <property type="entry name" value="OS06G0538900 PROTEIN"/>
    <property type="match status" value="1"/>
</dbReference>
<dbReference type="EMBL" id="JAAALK010000283">
    <property type="protein sequence ID" value="KAG8075573.1"/>
    <property type="molecule type" value="Genomic_DNA"/>
</dbReference>
<dbReference type="AlphaFoldDB" id="A0A8J5W3C2"/>
<keyword evidence="2" id="KW-1185">Reference proteome</keyword>
<name>A0A8J5W3C2_ZIZPA</name>
<reference evidence="1" key="1">
    <citation type="journal article" date="2021" name="bioRxiv">
        <title>Whole Genome Assembly and Annotation of Northern Wild Rice, Zizania palustris L., Supports a Whole Genome Duplication in the Zizania Genus.</title>
        <authorList>
            <person name="Haas M."/>
            <person name="Kono T."/>
            <person name="Macchietto M."/>
            <person name="Millas R."/>
            <person name="McGilp L."/>
            <person name="Shao M."/>
            <person name="Duquette J."/>
            <person name="Hirsch C.N."/>
            <person name="Kimball J."/>
        </authorList>
    </citation>
    <scope>NUCLEOTIDE SEQUENCE</scope>
    <source>
        <tissue evidence="1">Fresh leaf tissue</tissue>
    </source>
</reference>
<dbReference type="OrthoDB" id="1862368at2759"/>
<gene>
    <name evidence="1" type="ORF">GUJ93_ZPchr0006g41425</name>
</gene>
<proteinExistence type="predicted"/>
<evidence type="ECO:0000313" key="1">
    <source>
        <dbReference type="EMBL" id="KAG8075573.1"/>
    </source>
</evidence>
<organism evidence="1 2">
    <name type="scientific">Zizania palustris</name>
    <name type="common">Northern wild rice</name>
    <dbReference type="NCBI Taxonomy" id="103762"/>
    <lineage>
        <taxon>Eukaryota</taxon>
        <taxon>Viridiplantae</taxon>
        <taxon>Streptophyta</taxon>
        <taxon>Embryophyta</taxon>
        <taxon>Tracheophyta</taxon>
        <taxon>Spermatophyta</taxon>
        <taxon>Magnoliopsida</taxon>
        <taxon>Liliopsida</taxon>
        <taxon>Poales</taxon>
        <taxon>Poaceae</taxon>
        <taxon>BOP clade</taxon>
        <taxon>Oryzoideae</taxon>
        <taxon>Oryzeae</taxon>
        <taxon>Zizaniinae</taxon>
        <taxon>Zizania</taxon>
    </lineage>
</organism>
<accession>A0A8J5W3C2</accession>